<sequence>MATMTTARLTKTERDLIADALTRQAHKAVADGDQALAAQSRELALKVLGGAR</sequence>
<organism evidence="1 2">
    <name type="scientific">Ammonicoccus fulvus</name>
    <dbReference type="NCBI Taxonomy" id="3138240"/>
    <lineage>
        <taxon>Bacteria</taxon>
        <taxon>Bacillati</taxon>
        <taxon>Actinomycetota</taxon>
        <taxon>Actinomycetes</taxon>
        <taxon>Propionibacteriales</taxon>
        <taxon>Propionibacteriaceae</taxon>
        <taxon>Ammonicoccus</taxon>
    </lineage>
</organism>
<proteinExistence type="predicted"/>
<protein>
    <submittedName>
        <fullName evidence="1">Uncharacterized protein</fullName>
    </submittedName>
</protein>
<keyword evidence="2" id="KW-1185">Reference proteome</keyword>
<dbReference type="RefSeq" id="WP_425308755.1">
    <property type="nucleotide sequence ID" value="NZ_CP154795.1"/>
</dbReference>
<evidence type="ECO:0000313" key="1">
    <source>
        <dbReference type="EMBL" id="XAN07302.1"/>
    </source>
</evidence>
<dbReference type="Proteomes" id="UP001442841">
    <property type="component" value="Chromosome"/>
</dbReference>
<evidence type="ECO:0000313" key="2">
    <source>
        <dbReference type="Proteomes" id="UP001442841"/>
    </source>
</evidence>
<gene>
    <name evidence="1" type="ORF">AADG42_08340</name>
</gene>
<dbReference type="EMBL" id="CP154795">
    <property type="protein sequence ID" value="XAN07302.1"/>
    <property type="molecule type" value="Genomic_DNA"/>
</dbReference>
<name>A0ABZ3FPI1_9ACTN</name>
<reference evidence="1 2" key="1">
    <citation type="submission" date="2024-04" db="EMBL/GenBank/DDBJ databases">
        <title>Isolation of an actinomycete strain from pig manure.</title>
        <authorList>
            <person name="Gong T."/>
            <person name="Yu Z."/>
            <person name="An M."/>
            <person name="Wei C."/>
            <person name="Yang W."/>
            <person name="Liu L."/>
        </authorList>
    </citation>
    <scope>NUCLEOTIDE SEQUENCE [LARGE SCALE GENOMIC DNA]</scope>
    <source>
        <strain evidence="1 2">ZF39</strain>
    </source>
</reference>
<accession>A0ABZ3FPI1</accession>